<gene>
    <name evidence="1" type="ORF">CRENPOLYSF2_980009</name>
</gene>
<dbReference type="EMBL" id="FUKJ01000466">
    <property type="protein sequence ID" value="SJM96317.1"/>
    <property type="molecule type" value="Genomic_DNA"/>
</dbReference>
<accession>A0A1R4HJB5</accession>
<keyword evidence="2" id="KW-1185">Reference proteome</keyword>
<reference evidence="2" key="1">
    <citation type="submission" date="2017-02" db="EMBL/GenBank/DDBJ databases">
        <authorList>
            <person name="Daims H."/>
        </authorList>
    </citation>
    <scope>NUCLEOTIDE SEQUENCE [LARGE SCALE GENOMIC DNA]</scope>
</reference>
<dbReference type="AlphaFoldDB" id="A0A1R4HJB5"/>
<organism evidence="1 2">
    <name type="scientific">Crenothrix polyspora</name>
    <dbReference type="NCBI Taxonomy" id="360316"/>
    <lineage>
        <taxon>Bacteria</taxon>
        <taxon>Pseudomonadati</taxon>
        <taxon>Pseudomonadota</taxon>
        <taxon>Gammaproteobacteria</taxon>
        <taxon>Methylococcales</taxon>
        <taxon>Crenotrichaceae</taxon>
        <taxon>Crenothrix</taxon>
    </lineage>
</organism>
<evidence type="ECO:0000313" key="1">
    <source>
        <dbReference type="EMBL" id="SJM96317.1"/>
    </source>
</evidence>
<dbReference type="Proteomes" id="UP000195442">
    <property type="component" value="Unassembled WGS sequence"/>
</dbReference>
<sequence length="87" mass="10021">MRLVGFSKKNIYQENILKPCHATMYILNALLERFTEITGKKTGAILQRSSKIGIIVYRKKPVPLFACTQRTQRETPMSYQHYSLSIG</sequence>
<name>A0A1R4HJB5_9GAMM</name>
<evidence type="ECO:0000313" key="2">
    <source>
        <dbReference type="Proteomes" id="UP000195442"/>
    </source>
</evidence>
<proteinExistence type="predicted"/>
<protein>
    <submittedName>
        <fullName evidence="1">Uncharacterized protein</fullName>
    </submittedName>
</protein>